<name>A0A165IXB6_EXIGL</name>
<evidence type="ECO:0000313" key="3">
    <source>
        <dbReference type="Proteomes" id="UP000077266"/>
    </source>
</evidence>
<dbReference type="Gene3D" id="3.40.50.1110">
    <property type="entry name" value="SGNH hydrolase"/>
    <property type="match status" value="1"/>
</dbReference>
<keyword evidence="3" id="KW-1185">Reference proteome</keyword>
<proteinExistence type="predicted"/>
<reference evidence="2 3" key="1">
    <citation type="journal article" date="2016" name="Mol. Biol. Evol.">
        <title>Comparative Genomics of Early-Diverging Mushroom-Forming Fungi Provides Insights into the Origins of Lignocellulose Decay Capabilities.</title>
        <authorList>
            <person name="Nagy L.G."/>
            <person name="Riley R."/>
            <person name="Tritt A."/>
            <person name="Adam C."/>
            <person name="Daum C."/>
            <person name="Floudas D."/>
            <person name="Sun H."/>
            <person name="Yadav J.S."/>
            <person name="Pangilinan J."/>
            <person name="Larsson K.H."/>
            <person name="Matsuura K."/>
            <person name="Barry K."/>
            <person name="Labutti K."/>
            <person name="Kuo R."/>
            <person name="Ohm R.A."/>
            <person name="Bhattacharya S.S."/>
            <person name="Shirouzu T."/>
            <person name="Yoshinaga Y."/>
            <person name="Martin F.M."/>
            <person name="Grigoriev I.V."/>
            <person name="Hibbett D.S."/>
        </authorList>
    </citation>
    <scope>NUCLEOTIDE SEQUENCE [LARGE SCALE GENOMIC DNA]</scope>
    <source>
        <strain evidence="2 3">HHB12029</strain>
    </source>
</reference>
<feature type="signal peptide" evidence="1">
    <location>
        <begin position="1"/>
        <end position="21"/>
    </location>
</feature>
<keyword evidence="1" id="KW-0732">Signal</keyword>
<dbReference type="OrthoDB" id="544608at2759"/>
<evidence type="ECO:0000313" key="2">
    <source>
        <dbReference type="EMBL" id="KZV94010.1"/>
    </source>
</evidence>
<accession>A0A165IXB6</accession>
<dbReference type="EMBL" id="KV425980">
    <property type="protein sequence ID" value="KZV94010.1"/>
    <property type="molecule type" value="Genomic_DNA"/>
</dbReference>
<dbReference type="AlphaFoldDB" id="A0A165IXB6"/>
<dbReference type="Proteomes" id="UP000077266">
    <property type="component" value="Unassembled WGS sequence"/>
</dbReference>
<feature type="chain" id="PRO_5007859657" description="SGNH hydrolase-type esterase domain-containing protein" evidence="1">
    <location>
        <begin position="22"/>
        <end position="491"/>
    </location>
</feature>
<sequence length="491" mass="54007">MAIAKVPLLVLVNVIFLALQACYIRYSDIDLRSWSLYSVWPAASSSSASFSAGEHTTTLSEPLQSTAWAESSRPLLPGFCNVCGPEDAICAKYGRAFLQRSRAFDGAGARVQRLIRAALDGKPTKIAVLGGSVTAGRGVTAQENWTRVFTDWWSAQFPNSTVTLFNGATPGTGTTYFSMCMQEHIPMDADLLLTECAINDLGREEEMASFEWTLRRALNMRTQPAIVNVQVFGLDFPRLATGGDYHTSVANFYDTPVISLRNAVLPRILADMKTAPEYFVNRSGTPDFKHINARMHRATVEILTHYIQSQLCAVLAEPVDAHPIREDAALGLTVPQMALQQYWGTNGATPPPDIDPQCASLRDGSKHKLVAKSAEGWEISTQGSAGTFYIATEPGARISFAAHAGVMGHIRLTFMRSRRFGLGFANCWLDDKERDAVMVDGFWLRYVSVVESYVISSRASPGEHTVWCELSHQTNDPHKRTNFWIVGVDGA</sequence>
<gene>
    <name evidence="2" type="ORF">EXIGLDRAFT_767559</name>
</gene>
<dbReference type="InterPro" id="IPR036514">
    <property type="entry name" value="SGNH_hydro_sf"/>
</dbReference>
<evidence type="ECO:0000256" key="1">
    <source>
        <dbReference type="SAM" id="SignalP"/>
    </source>
</evidence>
<dbReference type="PANTHER" id="PTHR34407:SF1">
    <property type="entry name" value="SGNH HYDROLASE-TYPE ESTERASE DOMAIN-CONTAINING PROTEIN"/>
    <property type="match status" value="1"/>
</dbReference>
<dbReference type="InParanoid" id="A0A165IXB6"/>
<protein>
    <recommendedName>
        <fullName evidence="4">SGNH hydrolase-type esterase domain-containing protein</fullName>
    </recommendedName>
</protein>
<evidence type="ECO:0008006" key="4">
    <source>
        <dbReference type="Google" id="ProtNLM"/>
    </source>
</evidence>
<organism evidence="2 3">
    <name type="scientific">Exidia glandulosa HHB12029</name>
    <dbReference type="NCBI Taxonomy" id="1314781"/>
    <lineage>
        <taxon>Eukaryota</taxon>
        <taxon>Fungi</taxon>
        <taxon>Dikarya</taxon>
        <taxon>Basidiomycota</taxon>
        <taxon>Agaricomycotina</taxon>
        <taxon>Agaricomycetes</taxon>
        <taxon>Auriculariales</taxon>
        <taxon>Exidiaceae</taxon>
        <taxon>Exidia</taxon>
    </lineage>
</organism>
<dbReference type="PANTHER" id="PTHR34407">
    <property type="entry name" value="EXPRESSED PROTEIN"/>
    <property type="match status" value="1"/>
</dbReference>
<dbReference type="CDD" id="cd00229">
    <property type="entry name" value="SGNH_hydrolase"/>
    <property type="match status" value="1"/>
</dbReference>
<dbReference type="SUPFAM" id="SSF52266">
    <property type="entry name" value="SGNH hydrolase"/>
    <property type="match status" value="1"/>
</dbReference>
<dbReference type="PROSITE" id="PS51257">
    <property type="entry name" value="PROKAR_LIPOPROTEIN"/>
    <property type="match status" value="1"/>
</dbReference>